<accession>A0A1G6JQ04</accession>
<gene>
    <name evidence="9" type="ORF">SAMN05421734_105110</name>
</gene>
<dbReference type="Pfam" id="PF00171">
    <property type="entry name" value="Aldedh"/>
    <property type="match status" value="1"/>
</dbReference>
<evidence type="ECO:0000256" key="2">
    <source>
        <dbReference type="ARBA" id="ARBA00023002"/>
    </source>
</evidence>
<feature type="active site" evidence="5 6">
    <location>
        <position position="206"/>
    </location>
</feature>
<dbReference type="InterPro" id="IPR015590">
    <property type="entry name" value="Aldehyde_DH_dom"/>
</dbReference>
<dbReference type="RefSeq" id="WP_090795511.1">
    <property type="nucleotide sequence ID" value="NZ_FMYI01000005.1"/>
</dbReference>
<dbReference type="PROSITE" id="PS00687">
    <property type="entry name" value="ALDEHYDE_DEHYDR_GLU"/>
    <property type="match status" value="1"/>
</dbReference>
<dbReference type="Proteomes" id="UP000242949">
    <property type="component" value="Unassembled WGS sequence"/>
</dbReference>
<evidence type="ECO:0000256" key="5">
    <source>
        <dbReference type="PIRSR" id="PIRSR036492-1"/>
    </source>
</evidence>
<dbReference type="STRING" id="1612202.SAMN05421734_105110"/>
<dbReference type="OrthoDB" id="9762913at2"/>
<dbReference type="InterPro" id="IPR029510">
    <property type="entry name" value="Ald_DH_CS_GLU"/>
</dbReference>
<evidence type="ECO:0000256" key="7">
    <source>
        <dbReference type="RuleBase" id="RU003345"/>
    </source>
</evidence>
<dbReference type="FunFam" id="3.40.605.10:FF:000004">
    <property type="entry name" value="Aldehyde dehydrogenase"/>
    <property type="match status" value="1"/>
</dbReference>
<dbReference type="PANTHER" id="PTHR43570:SF16">
    <property type="entry name" value="ALDEHYDE DEHYDROGENASE TYPE III, ISOFORM Q"/>
    <property type="match status" value="1"/>
</dbReference>
<evidence type="ECO:0000313" key="9">
    <source>
        <dbReference type="EMBL" id="SDC20777.1"/>
    </source>
</evidence>
<dbReference type="Gene3D" id="3.40.309.10">
    <property type="entry name" value="Aldehyde Dehydrogenase, Chain A, domain 2"/>
    <property type="match status" value="1"/>
</dbReference>
<dbReference type="AlphaFoldDB" id="A0A1G6JQ04"/>
<dbReference type="GO" id="GO:0004029">
    <property type="term" value="F:aldehyde dehydrogenase (NAD+) activity"/>
    <property type="evidence" value="ECO:0007669"/>
    <property type="project" value="TreeGrafter"/>
</dbReference>
<evidence type="ECO:0000256" key="4">
    <source>
        <dbReference type="PIRNR" id="PIRNR036492"/>
    </source>
</evidence>
<dbReference type="InterPro" id="IPR012394">
    <property type="entry name" value="Aldehyde_DH_NAD(P)"/>
</dbReference>
<evidence type="ECO:0000256" key="3">
    <source>
        <dbReference type="ARBA" id="ARBA00023027"/>
    </source>
</evidence>
<evidence type="ECO:0000256" key="6">
    <source>
        <dbReference type="PROSITE-ProRule" id="PRU10007"/>
    </source>
</evidence>
<dbReference type="InterPro" id="IPR016160">
    <property type="entry name" value="Ald_DH_CS_CYS"/>
</dbReference>
<dbReference type="InterPro" id="IPR016162">
    <property type="entry name" value="Ald_DH_N"/>
</dbReference>
<dbReference type="SUPFAM" id="SSF53720">
    <property type="entry name" value="ALDH-like"/>
    <property type="match status" value="1"/>
</dbReference>
<dbReference type="InterPro" id="IPR016161">
    <property type="entry name" value="Ald_DH/histidinol_DH"/>
</dbReference>
<dbReference type="GO" id="GO:0006081">
    <property type="term" value="P:aldehyde metabolic process"/>
    <property type="evidence" value="ECO:0007669"/>
    <property type="project" value="InterPro"/>
</dbReference>
<feature type="domain" description="Aldehyde dehydrogenase" evidence="8">
    <location>
        <begin position="12"/>
        <end position="424"/>
    </location>
</feature>
<dbReference type="EMBL" id="FMYI01000005">
    <property type="protein sequence ID" value="SDC20777.1"/>
    <property type="molecule type" value="Genomic_DNA"/>
</dbReference>
<name>A0A1G6JQ04_9BACI</name>
<dbReference type="Gene3D" id="3.40.605.10">
    <property type="entry name" value="Aldehyde Dehydrogenase, Chain A, domain 1"/>
    <property type="match status" value="1"/>
</dbReference>
<keyword evidence="3" id="KW-0520">NAD</keyword>
<keyword evidence="2 4" id="KW-0560">Oxidoreductase</keyword>
<dbReference type="PIRSF" id="PIRSF036492">
    <property type="entry name" value="ALDH"/>
    <property type="match status" value="1"/>
</dbReference>
<reference evidence="10" key="1">
    <citation type="submission" date="2016-09" db="EMBL/GenBank/DDBJ databases">
        <authorList>
            <person name="Varghese N."/>
            <person name="Submissions S."/>
        </authorList>
    </citation>
    <scope>NUCLEOTIDE SEQUENCE [LARGE SCALE GENOMIC DNA]</scope>
    <source>
        <strain evidence="10">S5</strain>
    </source>
</reference>
<keyword evidence="10" id="KW-1185">Reference proteome</keyword>
<dbReference type="PANTHER" id="PTHR43570">
    <property type="entry name" value="ALDEHYDE DEHYDROGENASE"/>
    <property type="match status" value="1"/>
</dbReference>
<comment type="similarity">
    <text evidence="1 4 7">Belongs to the aldehyde dehydrogenase family.</text>
</comment>
<dbReference type="GO" id="GO:0005737">
    <property type="term" value="C:cytoplasm"/>
    <property type="evidence" value="ECO:0007669"/>
    <property type="project" value="TreeGrafter"/>
</dbReference>
<protein>
    <recommendedName>
        <fullName evidence="4">Aldehyde dehydrogenase</fullName>
    </recommendedName>
</protein>
<sequence>MKFLTRQYDFFHANETRPLEHRLKALDLLKTAIKRNESDIVEALSKDLNKSEFEAYTTEIGILYTEIDYVKKHLKKWMKPKRVKTAITHIGSVGKIYPDPYGVTLIIAPWNYPFQLAIAPLIGAIAGGNTAVIKPSELTPHTADIIETMIEQTFIDDFIAVKQGAVEETQALLDHPFDYIFFTGSVGVGKIVMEKASHNLTPITLELGGKSPAIVHEDASLKLAAKRIAWGKFTNAGQTCVAPDYLYVHEHVKDTFLTHLKEAIYELYTDDPMSNAEYTHIVNDKHFDRLLQYLNDGHVIQGGEYDRDNRVIEPTLMTDVQLDSAVMEDEIFGPILPILTYSDIHTIVDDIKKHPKPLALYLFSETEHIQSYVIDNVQFGGGCINDTIFHLATPHLPFGGVGHSGMGSYHGQYSFKAFTHQKSILKQATWFDLPIRYPNAKNGLKWIKKLMK</sequence>
<dbReference type="InterPro" id="IPR016163">
    <property type="entry name" value="Ald_DH_C"/>
</dbReference>
<dbReference type="CDD" id="cd07136">
    <property type="entry name" value="ALDH_YwdH-P39616"/>
    <property type="match status" value="1"/>
</dbReference>
<evidence type="ECO:0000259" key="8">
    <source>
        <dbReference type="Pfam" id="PF00171"/>
    </source>
</evidence>
<organism evidence="9 10">
    <name type="scientific">Pelagirhabdus alkalitolerans</name>
    <dbReference type="NCBI Taxonomy" id="1612202"/>
    <lineage>
        <taxon>Bacteria</taxon>
        <taxon>Bacillati</taxon>
        <taxon>Bacillota</taxon>
        <taxon>Bacilli</taxon>
        <taxon>Bacillales</taxon>
        <taxon>Bacillaceae</taxon>
        <taxon>Pelagirhabdus</taxon>
    </lineage>
</organism>
<feature type="active site" evidence="5">
    <location>
        <position position="240"/>
    </location>
</feature>
<evidence type="ECO:0000313" key="10">
    <source>
        <dbReference type="Proteomes" id="UP000242949"/>
    </source>
</evidence>
<proteinExistence type="inferred from homology"/>
<dbReference type="FunFam" id="3.40.309.10:FF:000003">
    <property type="entry name" value="Aldehyde dehydrogenase"/>
    <property type="match status" value="1"/>
</dbReference>
<evidence type="ECO:0000256" key="1">
    <source>
        <dbReference type="ARBA" id="ARBA00009986"/>
    </source>
</evidence>
<dbReference type="PROSITE" id="PS00070">
    <property type="entry name" value="ALDEHYDE_DEHYDR_CYS"/>
    <property type="match status" value="1"/>
</dbReference>